<evidence type="ECO:0000313" key="10">
    <source>
        <dbReference type="EMBL" id="CAG5929033.1"/>
    </source>
</evidence>
<gene>
    <name evidence="10" type="ORF">MMEN_LOCUS12664</name>
</gene>
<evidence type="ECO:0000256" key="2">
    <source>
        <dbReference type="ARBA" id="ARBA00010252"/>
    </source>
</evidence>
<sequence>MFCVFSQVFAVVVFSCITTEGYINPPDSAEARCIFNQNASACRYAVGVGVLGFLLCSAFLLADAYAPFMSSAPERRHLWGRTQDVRAIPQDAARAAIAFSFFSIATWVRSPAPTGHTGCCRDTGTGTCSDGRP</sequence>
<keyword evidence="5 6" id="KW-0472">Membrane</keyword>
<dbReference type="InterPro" id="IPR016579">
    <property type="entry name" value="Synaptogyrin"/>
</dbReference>
<feature type="transmembrane region" description="Helical" evidence="7">
    <location>
        <begin position="43"/>
        <end position="66"/>
    </location>
</feature>
<accession>A0A8S4BFB0</accession>
<reference evidence="10" key="1">
    <citation type="submission" date="2021-05" db="EMBL/GenBank/DDBJ databases">
        <authorList>
            <person name="Tigano A."/>
        </authorList>
    </citation>
    <scope>NUCLEOTIDE SEQUENCE</scope>
</reference>
<proteinExistence type="inferred from homology"/>
<feature type="chain" id="PRO_5035859214" evidence="8">
    <location>
        <begin position="22"/>
        <end position="133"/>
    </location>
</feature>
<comment type="similarity">
    <text evidence="2">Belongs to the synaptogyrin family.</text>
</comment>
<dbReference type="PANTHER" id="PTHR10838">
    <property type="entry name" value="SYNAPTOGYRIN"/>
    <property type="match status" value="1"/>
</dbReference>
<dbReference type="Proteomes" id="UP000677803">
    <property type="component" value="Unassembled WGS sequence"/>
</dbReference>
<keyword evidence="8" id="KW-0732">Signal</keyword>
<feature type="signal peptide" evidence="8">
    <location>
        <begin position="1"/>
        <end position="21"/>
    </location>
</feature>
<organism evidence="10 11">
    <name type="scientific">Menidia menidia</name>
    <name type="common">Atlantic silverside</name>
    <dbReference type="NCBI Taxonomy" id="238744"/>
    <lineage>
        <taxon>Eukaryota</taxon>
        <taxon>Metazoa</taxon>
        <taxon>Chordata</taxon>
        <taxon>Craniata</taxon>
        <taxon>Vertebrata</taxon>
        <taxon>Euteleostomi</taxon>
        <taxon>Actinopterygii</taxon>
        <taxon>Neopterygii</taxon>
        <taxon>Teleostei</taxon>
        <taxon>Neoteleostei</taxon>
        <taxon>Acanthomorphata</taxon>
        <taxon>Ovalentaria</taxon>
        <taxon>Atherinomorphae</taxon>
        <taxon>Atheriniformes</taxon>
        <taxon>Atherinopsidae</taxon>
        <taxon>Menidiinae</taxon>
        <taxon>Menidia</taxon>
    </lineage>
</organism>
<dbReference type="PROSITE" id="PS51225">
    <property type="entry name" value="MARVEL"/>
    <property type="match status" value="1"/>
</dbReference>
<feature type="domain" description="MARVEL" evidence="9">
    <location>
        <begin position="1"/>
        <end position="133"/>
    </location>
</feature>
<evidence type="ECO:0000256" key="5">
    <source>
        <dbReference type="ARBA" id="ARBA00023136"/>
    </source>
</evidence>
<keyword evidence="11" id="KW-1185">Reference proteome</keyword>
<keyword evidence="4 7" id="KW-1133">Transmembrane helix</keyword>
<comment type="subcellular location">
    <subcellularLocation>
        <location evidence="1">Membrane</location>
        <topology evidence="1">Multi-pass membrane protein</topology>
    </subcellularLocation>
</comment>
<evidence type="ECO:0000259" key="9">
    <source>
        <dbReference type="PROSITE" id="PS51225"/>
    </source>
</evidence>
<dbReference type="AlphaFoldDB" id="A0A8S4BFB0"/>
<evidence type="ECO:0000256" key="3">
    <source>
        <dbReference type="ARBA" id="ARBA00022692"/>
    </source>
</evidence>
<dbReference type="GO" id="GO:0031594">
    <property type="term" value="C:neuromuscular junction"/>
    <property type="evidence" value="ECO:0007669"/>
    <property type="project" value="TreeGrafter"/>
</dbReference>
<evidence type="ECO:0000256" key="7">
    <source>
        <dbReference type="SAM" id="Phobius"/>
    </source>
</evidence>
<dbReference type="GO" id="GO:0030672">
    <property type="term" value="C:synaptic vesicle membrane"/>
    <property type="evidence" value="ECO:0007669"/>
    <property type="project" value="TreeGrafter"/>
</dbReference>
<dbReference type="PANTHER" id="PTHR10838:SF33">
    <property type="entry name" value="SYNAPTOGYRIN"/>
    <property type="match status" value="1"/>
</dbReference>
<comment type="caution">
    <text evidence="10">The sequence shown here is derived from an EMBL/GenBank/DDBJ whole genome shotgun (WGS) entry which is preliminary data.</text>
</comment>
<evidence type="ECO:0000256" key="8">
    <source>
        <dbReference type="SAM" id="SignalP"/>
    </source>
</evidence>
<dbReference type="OrthoDB" id="10041611at2759"/>
<name>A0A8S4BFB0_9TELE</name>
<keyword evidence="3 6" id="KW-0812">Transmembrane</keyword>
<evidence type="ECO:0000256" key="6">
    <source>
        <dbReference type="PROSITE-ProRule" id="PRU00581"/>
    </source>
</evidence>
<dbReference type="EMBL" id="CAJRST010013335">
    <property type="protein sequence ID" value="CAG5929033.1"/>
    <property type="molecule type" value="Genomic_DNA"/>
</dbReference>
<evidence type="ECO:0000313" key="11">
    <source>
        <dbReference type="Proteomes" id="UP000677803"/>
    </source>
</evidence>
<dbReference type="InterPro" id="IPR008253">
    <property type="entry name" value="Marvel"/>
</dbReference>
<protein>
    <submittedName>
        <fullName evidence="10">(Atlantic silverside) hypothetical protein</fullName>
    </submittedName>
</protein>
<evidence type="ECO:0000256" key="4">
    <source>
        <dbReference type="ARBA" id="ARBA00022989"/>
    </source>
</evidence>
<evidence type="ECO:0000256" key="1">
    <source>
        <dbReference type="ARBA" id="ARBA00004141"/>
    </source>
</evidence>